<evidence type="ECO:0000313" key="3">
    <source>
        <dbReference type="Proteomes" id="UP000328092"/>
    </source>
</evidence>
<evidence type="ECO:0000256" key="1">
    <source>
        <dbReference type="ARBA" id="ARBA00022649"/>
    </source>
</evidence>
<dbReference type="RefSeq" id="WP_430649996.1">
    <property type="nucleotide sequence ID" value="NZ_CAADFC020000004.1"/>
</dbReference>
<reference evidence="2" key="1">
    <citation type="submission" date="2019-02" db="EMBL/GenBank/DDBJ databases">
        <authorList>
            <person name="Pothier F.J."/>
        </authorList>
    </citation>
    <scope>NUCLEOTIDE SEQUENCE</scope>
    <source>
        <strain evidence="2">CI-1B</strain>
    </source>
</reference>
<keyword evidence="3" id="KW-1185">Reference proteome</keyword>
<keyword evidence="1" id="KW-1277">Toxin-antitoxin system</keyword>
<organism evidence="2 3">
    <name type="scientific">Bradyrhizobium ivorense</name>
    <dbReference type="NCBI Taxonomy" id="2511166"/>
    <lineage>
        <taxon>Bacteria</taxon>
        <taxon>Pseudomonadati</taxon>
        <taxon>Pseudomonadota</taxon>
        <taxon>Alphaproteobacteria</taxon>
        <taxon>Hyphomicrobiales</taxon>
        <taxon>Nitrobacteraceae</taxon>
        <taxon>Bradyrhizobium</taxon>
    </lineage>
</organism>
<sequence length="94" mass="10603">MFDFIAIFGDIIAVKTIILTHAAAKDLDQLPAAPRAAIADALHRYAMTGLGDVKRLQGRDGYRMRVGRYRVLFDEDQTTILAIYIGKRETTTYR</sequence>
<dbReference type="Gene3D" id="3.30.2310.20">
    <property type="entry name" value="RelE-like"/>
    <property type="match status" value="1"/>
</dbReference>
<dbReference type="InterPro" id="IPR007712">
    <property type="entry name" value="RelE/ParE_toxin"/>
</dbReference>
<dbReference type="Pfam" id="PF05016">
    <property type="entry name" value="ParE_toxin"/>
    <property type="match status" value="1"/>
</dbReference>
<accession>A0A508SSR3</accession>
<proteinExistence type="predicted"/>
<dbReference type="SUPFAM" id="SSF143011">
    <property type="entry name" value="RelE-like"/>
    <property type="match status" value="1"/>
</dbReference>
<gene>
    <name evidence="2" type="ORF">CI1B_10030</name>
</gene>
<protein>
    <recommendedName>
        <fullName evidence="4">Toxin RelE</fullName>
    </recommendedName>
</protein>
<evidence type="ECO:0008006" key="4">
    <source>
        <dbReference type="Google" id="ProtNLM"/>
    </source>
</evidence>
<dbReference type="InterPro" id="IPR035093">
    <property type="entry name" value="RelE/ParE_toxin_dom_sf"/>
</dbReference>
<dbReference type="Proteomes" id="UP000328092">
    <property type="component" value="Unassembled WGS sequence"/>
</dbReference>
<evidence type="ECO:0000313" key="2">
    <source>
        <dbReference type="EMBL" id="VIO65895.1"/>
    </source>
</evidence>
<dbReference type="AlphaFoldDB" id="A0A508SSR3"/>
<dbReference type="EMBL" id="CAADFC020000004">
    <property type="protein sequence ID" value="VIO65895.1"/>
    <property type="molecule type" value="Genomic_DNA"/>
</dbReference>
<comment type="caution">
    <text evidence="2">The sequence shown here is derived from an EMBL/GenBank/DDBJ whole genome shotgun (WGS) entry which is preliminary data.</text>
</comment>
<name>A0A508SSR3_9BRAD</name>